<dbReference type="STRING" id="1416779.SAMN05444409_0056"/>
<feature type="transmembrane region" description="Helical" evidence="1">
    <location>
        <begin position="366"/>
        <end position="386"/>
    </location>
</feature>
<dbReference type="EMBL" id="FSRK01000001">
    <property type="protein sequence ID" value="SIN74365.1"/>
    <property type="molecule type" value="Genomic_DNA"/>
</dbReference>
<dbReference type="NCBIfam" id="NF047510">
    <property type="entry name" value="LIC_10190_fam"/>
    <property type="match status" value="1"/>
</dbReference>
<feature type="transmembrane region" description="Helical" evidence="1">
    <location>
        <begin position="332"/>
        <end position="359"/>
    </location>
</feature>
<sequence length="542" mass="64615">MLIILKTVLIFLFINFGNGIIVGKLLKIKNESFTIISLLGILSVTFLQTILAFFLPLNFYIEITFLISGVFGMILFLKEKDFTQFEFRKNIDFWFYFFIILILFVASFSPYLYDHYSYYVPTVTFLKEVGFVKGISNIDLLLGQSSFWHVYQAGFSNLTDEFLRINVYLLLLFLIYIYERRQWVLFLFIPFFLIFIQQPSPDLPTFIISLIVLNELLINSDRKVLLYISIFVFCIKPTMFWLPLLIVLESIYQRNFKFQMLIPILAFGSLFVFKNIWLFGFPVFPVSAFDFNLSWKPSEEILTYSSQIGLMKSYDMHYSYQQILGFNLWERIYHWFTIGLKSILNFGIVLSVIILGFLAFRRKDKFYFLLFIFICVLLKFIFIIVFSAQYRFFIDIYLVVLFLIFKNISEQKSIFTTVITSVFVSVIFIFPGFIQKFNVGKKMSGFNWYQLYKPKENNLININSEYKIGNLNFYVPKYPFQKEFFPWLNIYDLKLYDYYGIFPQYLGKDVRNGFLQRKLTKEEKIQLKEIISETEKYNPKVP</sequence>
<keyword evidence="1" id="KW-0812">Transmembrane</keyword>
<dbReference type="AlphaFoldDB" id="A0A1N6DU85"/>
<dbReference type="OrthoDB" id="344987at2"/>
<evidence type="ECO:0000313" key="4">
    <source>
        <dbReference type="Proteomes" id="UP000185207"/>
    </source>
</evidence>
<keyword evidence="1" id="KW-1133">Transmembrane helix</keyword>
<proteinExistence type="predicted"/>
<keyword evidence="1" id="KW-0472">Membrane</keyword>
<dbReference type="InterPro" id="IPR058514">
    <property type="entry name" value="DUF8201"/>
</dbReference>
<dbReference type="Proteomes" id="UP000185207">
    <property type="component" value="Unassembled WGS sequence"/>
</dbReference>
<feature type="transmembrane region" description="Helical" evidence="1">
    <location>
        <begin position="33"/>
        <end position="53"/>
    </location>
</feature>
<name>A0A1N6DU85_9FLAO</name>
<feature type="transmembrane region" description="Helical" evidence="1">
    <location>
        <begin position="260"/>
        <end position="284"/>
    </location>
</feature>
<protein>
    <recommendedName>
        <fullName evidence="2">DUF8201 domain-containing protein</fullName>
    </recommendedName>
</protein>
<feature type="transmembrane region" description="Helical" evidence="1">
    <location>
        <begin position="185"/>
        <end position="212"/>
    </location>
</feature>
<feature type="transmembrane region" description="Helical" evidence="1">
    <location>
        <begin position="93"/>
        <end position="113"/>
    </location>
</feature>
<feature type="transmembrane region" description="Helical" evidence="1">
    <location>
        <begin position="162"/>
        <end position="178"/>
    </location>
</feature>
<accession>A0A1N6DU85</accession>
<evidence type="ECO:0000259" key="2">
    <source>
        <dbReference type="Pfam" id="PF26626"/>
    </source>
</evidence>
<organism evidence="3 4">
    <name type="scientific">Epilithonimonas zeae</name>
    <dbReference type="NCBI Taxonomy" id="1416779"/>
    <lineage>
        <taxon>Bacteria</taxon>
        <taxon>Pseudomonadati</taxon>
        <taxon>Bacteroidota</taxon>
        <taxon>Flavobacteriia</taxon>
        <taxon>Flavobacteriales</taxon>
        <taxon>Weeksellaceae</taxon>
        <taxon>Chryseobacterium group</taxon>
        <taxon>Epilithonimonas</taxon>
    </lineage>
</organism>
<feature type="transmembrane region" description="Helical" evidence="1">
    <location>
        <begin position="392"/>
        <end position="408"/>
    </location>
</feature>
<reference evidence="4" key="1">
    <citation type="submission" date="2016-11" db="EMBL/GenBank/DDBJ databases">
        <authorList>
            <person name="Varghese N."/>
            <person name="Submissions S."/>
        </authorList>
    </citation>
    <scope>NUCLEOTIDE SEQUENCE [LARGE SCALE GENOMIC DNA]</scope>
    <source>
        <strain evidence="4">DSM 27623</strain>
    </source>
</reference>
<feature type="transmembrane region" description="Helical" evidence="1">
    <location>
        <begin position="415"/>
        <end position="434"/>
    </location>
</feature>
<feature type="domain" description="DUF8201" evidence="2">
    <location>
        <begin position="1"/>
        <end position="397"/>
    </location>
</feature>
<feature type="transmembrane region" description="Helical" evidence="1">
    <location>
        <begin position="224"/>
        <end position="248"/>
    </location>
</feature>
<gene>
    <name evidence="3" type="ORF">SAMN05444409_0056</name>
</gene>
<dbReference type="RefSeq" id="WP_074232940.1">
    <property type="nucleotide sequence ID" value="NZ_FSRK01000001.1"/>
</dbReference>
<dbReference type="Pfam" id="PF26626">
    <property type="entry name" value="DUF8201"/>
    <property type="match status" value="1"/>
</dbReference>
<evidence type="ECO:0000313" key="3">
    <source>
        <dbReference type="EMBL" id="SIN74365.1"/>
    </source>
</evidence>
<keyword evidence="4" id="KW-1185">Reference proteome</keyword>
<evidence type="ECO:0000256" key="1">
    <source>
        <dbReference type="SAM" id="Phobius"/>
    </source>
</evidence>
<feature type="transmembrane region" description="Helical" evidence="1">
    <location>
        <begin position="6"/>
        <end position="26"/>
    </location>
</feature>
<feature type="transmembrane region" description="Helical" evidence="1">
    <location>
        <begin position="59"/>
        <end position="77"/>
    </location>
</feature>
<dbReference type="InterPro" id="IPR058065">
    <property type="entry name" value="LIC_10190-like"/>
</dbReference>